<keyword evidence="3 6" id="KW-0479">Metal-binding</keyword>
<sequence>MLNEKVYKALNEQVGKELFSSYLYLSMAAYFDSIDLPGFAKWMKVQAKEELGHAMKIYEFIYERGERVEFPALEKPQASWESPLKAFEAAYHHEKFITDSINKIYECAKEEKDYATEQFLQWFIKEQVEEEAQTELIVRKLKKLQDSPTGLYMLDRELGSRE</sequence>
<dbReference type="InterPro" id="IPR001519">
    <property type="entry name" value="Ferritin"/>
</dbReference>
<dbReference type="GO" id="GO:0042802">
    <property type="term" value="F:identical protein binding"/>
    <property type="evidence" value="ECO:0007669"/>
    <property type="project" value="UniProtKB-ARBA"/>
</dbReference>
<dbReference type="InterPro" id="IPR008331">
    <property type="entry name" value="Ferritin_DPS_dom"/>
</dbReference>
<dbReference type="PROSITE" id="PS50905">
    <property type="entry name" value="FERRITIN_LIKE"/>
    <property type="match status" value="1"/>
</dbReference>
<keyword evidence="5 6" id="KW-0408">Iron</keyword>
<comment type="caution">
    <text evidence="9">The sequence shown here is derived from an EMBL/GenBank/DDBJ whole genome shotgun (WGS) entry which is preliminary data.</text>
</comment>
<protein>
    <recommendedName>
        <fullName evidence="7">Ferritin</fullName>
        <ecNumber evidence="7">1.16.3.2</ecNumber>
    </recommendedName>
</protein>
<dbReference type="GO" id="GO:0006879">
    <property type="term" value="P:intracellular iron ion homeostasis"/>
    <property type="evidence" value="ECO:0007669"/>
    <property type="project" value="UniProtKB-KW"/>
</dbReference>
<dbReference type="AlphaFoldDB" id="A0A7C5U4X3"/>
<dbReference type="EMBL" id="DRXW01000254">
    <property type="protein sequence ID" value="HHR34125.1"/>
    <property type="molecule type" value="Genomic_DNA"/>
</dbReference>
<comment type="catalytic activity">
    <reaction evidence="7">
        <text>4 Fe(2+) + O2 + 6 H2O = 4 iron(III) oxide-hydroxide + 12 H(+)</text>
        <dbReference type="Rhea" id="RHEA:11972"/>
        <dbReference type="ChEBI" id="CHEBI:15377"/>
        <dbReference type="ChEBI" id="CHEBI:15378"/>
        <dbReference type="ChEBI" id="CHEBI:15379"/>
        <dbReference type="ChEBI" id="CHEBI:29033"/>
        <dbReference type="ChEBI" id="CHEBI:78619"/>
        <dbReference type="EC" id="1.16.3.2"/>
    </reaction>
</comment>
<feature type="binding site" evidence="6">
    <location>
        <position position="50"/>
    </location>
    <ligand>
        <name>Fe cation</name>
        <dbReference type="ChEBI" id="CHEBI:24875"/>
        <label>1</label>
    </ligand>
</feature>
<dbReference type="GO" id="GO:0004322">
    <property type="term" value="F:ferroxidase activity"/>
    <property type="evidence" value="ECO:0007669"/>
    <property type="project" value="TreeGrafter"/>
</dbReference>
<dbReference type="Pfam" id="PF00210">
    <property type="entry name" value="Ferritin"/>
    <property type="match status" value="1"/>
</dbReference>
<comment type="subcellular location">
    <subcellularLocation>
        <location evidence="7">Cytoplasm</location>
    </subcellularLocation>
</comment>
<feature type="binding site" evidence="6">
    <location>
        <position position="127"/>
    </location>
    <ligand>
        <name>Fe cation</name>
        <dbReference type="ChEBI" id="CHEBI:24875"/>
        <label>1</label>
    </ligand>
</feature>
<dbReference type="SUPFAM" id="SSF47240">
    <property type="entry name" value="Ferritin-like"/>
    <property type="match status" value="1"/>
</dbReference>
<evidence type="ECO:0000256" key="2">
    <source>
        <dbReference type="ARBA" id="ARBA00022434"/>
    </source>
</evidence>
<dbReference type="FunFam" id="1.20.1260.10:FF:000001">
    <property type="entry name" value="Non-heme ferritin"/>
    <property type="match status" value="1"/>
</dbReference>
<gene>
    <name evidence="9" type="ORF">ENM46_04160</name>
</gene>
<dbReference type="GO" id="GO:0006826">
    <property type="term" value="P:iron ion transport"/>
    <property type="evidence" value="ECO:0007669"/>
    <property type="project" value="InterPro"/>
</dbReference>
<dbReference type="PANTHER" id="PTHR11431">
    <property type="entry name" value="FERRITIN"/>
    <property type="match status" value="1"/>
</dbReference>
<evidence type="ECO:0000313" key="9">
    <source>
        <dbReference type="EMBL" id="HHR34125.1"/>
    </source>
</evidence>
<keyword evidence="7" id="KW-0963">Cytoplasm</keyword>
<dbReference type="InterPro" id="IPR009078">
    <property type="entry name" value="Ferritin-like_SF"/>
</dbReference>
<proteinExistence type="inferred from homology"/>
<evidence type="ECO:0000256" key="7">
    <source>
        <dbReference type="RuleBase" id="RU361145"/>
    </source>
</evidence>
<name>A0A7C5U4X3_9BACT</name>
<dbReference type="PANTHER" id="PTHR11431:SF127">
    <property type="entry name" value="BACTERIAL NON-HEME FERRITIN"/>
    <property type="match status" value="1"/>
</dbReference>
<keyword evidence="2 7" id="KW-0409">Iron storage</keyword>
<dbReference type="InterPro" id="IPR012347">
    <property type="entry name" value="Ferritin-like"/>
</dbReference>
<comment type="function">
    <text evidence="7">Iron-storage protein.</text>
</comment>
<feature type="domain" description="Ferritin-like diiron" evidence="8">
    <location>
        <begin position="1"/>
        <end position="145"/>
    </location>
</feature>
<reference evidence="9" key="1">
    <citation type="journal article" date="2020" name="mSystems">
        <title>Genome- and Community-Level Interaction Insights into Carbon Utilization and Element Cycling Functions of Hydrothermarchaeota in Hydrothermal Sediment.</title>
        <authorList>
            <person name="Zhou Z."/>
            <person name="Liu Y."/>
            <person name="Xu W."/>
            <person name="Pan J."/>
            <person name="Luo Z.H."/>
            <person name="Li M."/>
        </authorList>
    </citation>
    <scope>NUCLEOTIDE SEQUENCE [LARGE SCALE GENOMIC DNA]</scope>
    <source>
        <strain evidence="9">SpSt-1088</strain>
    </source>
</reference>
<comment type="similarity">
    <text evidence="1 7">Belongs to the ferritin family. Prokaryotic subfamily.</text>
</comment>
<dbReference type="GO" id="GO:0008198">
    <property type="term" value="F:ferrous iron binding"/>
    <property type="evidence" value="ECO:0007669"/>
    <property type="project" value="TreeGrafter"/>
</dbReference>
<organism evidence="9">
    <name type="scientific">Fervidobacterium nodosum</name>
    <dbReference type="NCBI Taxonomy" id="2424"/>
    <lineage>
        <taxon>Bacteria</taxon>
        <taxon>Thermotogati</taxon>
        <taxon>Thermotogota</taxon>
        <taxon>Thermotogae</taxon>
        <taxon>Thermotogales</taxon>
        <taxon>Fervidobacteriaceae</taxon>
        <taxon>Fervidobacterium</taxon>
    </lineage>
</organism>
<evidence type="ECO:0000256" key="1">
    <source>
        <dbReference type="ARBA" id="ARBA00006950"/>
    </source>
</evidence>
<evidence type="ECO:0000259" key="8">
    <source>
        <dbReference type="PROSITE" id="PS50905"/>
    </source>
</evidence>
<keyword evidence="4" id="KW-0560">Oxidoreductase</keyword>
<dbReference type="EC" id="1.16.3.2" evidence="7"/>
<evidence type="ECO:0000256" key="6">
    <source>
        <dbReference type="PIRSR" id="PIRSR601519-1"/>
    </source>
</evidence>
<dbReference type="GO" id="GO:0005829">
    <property type="term" value="C:cytosol"/>
    <property type="evidence" value="ECO:0007669"/>
    <property type="project" value="TreeGrafter"/>
</dbReference>
<dbReference type="CDD" id="cd01055">
    <property type="entry name" value="Nonheme_Ferritin"/>
    <property type="match status" value="1"/>
</dbReference>
<evidence type="ECO:0000256" key="5">
    <source>
        <dbReference type="ARBA" id="ARBA00023004"/>
    </source>
</evidence>
<dbReference type="InterPro" id="IPR009040">
    <property type="entry name" value="Ferritin-like_diiron"/>
</dbReference>
<evidence type="ECO:0000256" key="3">
    <source>
        <dbReference type="ARBA" id="ARBA00022723"/>
    </source>
</evidence>
<feature type="binding site" evidence="6">
    <location>
        <position position="17"/>
    </location>
    <ligand>
        <name>Fe cation</name>
        <dbReference type="ChEBI" id="CHEBI:24875"/>
        <label>1</label>
    </ligand>
</feature>
<accession>A0A7C5U4X3</accession>
<feature type="binding site" evidence="6">
    <location>
        <position position="53"/>
    </location>
    <ligand>
        <name>Fe cation</name>
        <dbReference type="ChEBI" id="CHEBI:24875"/>
        <label>1</label>
    </ligand>
</feature>
<dbReference type="Gene3D" id="1.20.1260.10">
    <property type="match status" value="1"/>
</dbReference>
<dbReference type="GO" id="GO:0008199">
    <property type="term" value="F:ferric iron binding"/>
    <property type="evidence" value="ECO:0007669"/>
    <property type="project" value="InterPro"/>
</dbReference>
<dbReference type="InterPro" id="IPR041719">
    <property type="entry name" value="Ferritin_prok"/>
</dbReference>
<evidence type="ECO:0000256" key="4">
    <source>
        <dbReference type="ARBA" id="ARBA00023002"/>
    </source>
</evidence>
<feature type="binding site" evidence="6">
    <location>
        <position position="94"/>
    </location>
    <ligand>
        <name>Fe cation</name>
        <dbReference type="ChEBI" id="CHEBI:24875"/>
        <label>1</label>
    </ligand>
</feature>